<keyword evidence="3" id="KW-1185">Reference proteome</keyword>
<proteinExistence type="predicted"/>
<evidence type="ECO:0000313" key="2">
    <source>
        <dbReference type="EMBL" id="KAK0402777.1"/>
    </source>
</evidence>
<dbReference type="EMBL" id="JAUCMV010000004">
    <property type="protein sequence ID" value="KAK0402777.1"/>
    <property type="molecule type" value="Genomic_DNA"/>
</dbReference>
<gene>
    <name evidence="2" type="ORF">QR680_016524</name>
</gene>
<reference evidence="2" key="1">
    <citation type="submission" date="2023-06" db="EMBL/GenBank/DDBJ databases">
        <title>Genomic analysis of the entomopathogenic nematode Steinernema hermaphroditum.</title>
        <authorList>
            <person name="Schwarz E.M."/>
            <person name="Heppert J.K."/>
            <person name="Baniya A."/>
            <person name="Schwartz H.T."/>
            <person name="Tan C.-H."/>
            <person name="Antoshechkin I."/>
            <person name="Sternberg P.W."/>
            <person name="Goodrich-Blair H."/>
            <person name="Dillman A.R."/>
        </authorList>
    </citation>
    <scope>NUCLEOTIDE SEQUENCE</scope>
    <source>
        <strain evidence="2">PS9179</strain>
        <tissue evidence="2">Whole animal</tissue>
    </source>
</reference>
<dbReference type="AlphaFoldDB" id="A0AA39HDZ0"/>
<feature type="region of interest" description="Disordered" evidence="1">
    <location>
        <begin position="90"/>
        <end position="133"/>
    </location>
</feature>
<feature type="region of interest" description="Disordered" evidence="1">
    <location>
        <begin position="43"/>
        <end position="70"/>
    </location>
</feature>
<sequence length="163" mass="18246">MPSLCLNNTNLRQYLELQSVYPTEQFPQPKMSSATEYFAQETLKTEENNGNVVERDEENECEEEEEDEEFEGLTAERIKIALAAMSAPAPQGILSHGGEHKSKQHVTINAPEQPEKRQREQSPAPDPSKVTAPVVNFAIKDEVELLRAGVMNTHGHHVKPQGQ</sequence>
<accession>A0AA39HDZ0</accession>
<feature type="compositionally biased region" description="Acidic residues" evidence="1">
    <location>
        <begin position="55"/>
        <end position="70"/>
    </location>
</feature>
<evidence type="ECO:0000313" key="3">
    <source>
        <dbReference type="Proteomes" id="UP001175271"/>
    </source>
</evidence>
<comment type="caution">
    <text evidence="2">The sequence shown here is derived from an EMBL/GenBank/DDBJ whole genome shotgun (WGS) entry which is preliminary data.</text>
</comment>
<name>A0AA39HDZ0_9BILA</name>
<dbReference type="Proteomes" id="UP001175271">
    <property type="component" value="Unassembled WGS sequence"/>
</dbReference>
<protein>
    <submittedName>
        <fullName evidence="2">Uncharacterized protein</fullName>
    </submittedName>
</protein>
<organism evidence="2 3">
    <name type="scientific">Steinernema hermaphroditum</name>
    <dbReference type="NCBI Taxonomy" id="289476"/>
    <lineage>
        <taxon>Eukaryota</taxon>
        <taxon>Metazoa</taxon>
        <taxon>Ecdysozoa</taxon>
        <taxon>Nematoda</taxon>
        <taxon>Chromadorea</taxon>
        <taxon>Rhabditida</taxon>
        <taxon>Tylenchina</taxon>
        <taxon>Panagrolaimomorpha</taxon>
        <taxon>Strongyloidoidea</taxon>
        <taxon>Steinernematidae</taxon>
        <taxon>Steinernema</taxon>
    </lineage>
</organism>
<evidence type="ECO:0000256" key="1">
    <source>
        <dbReference type="SAM" id="MobiDB-lite"/>
    </source>
</evidence>